<comment type="caution">
    <text evidence="2">The sequence shown here is derived from an EMBL/GenBank/DDBJ whole genome shotgun (WGS) entry which is preliminary data.</text>
</comment>
<dbReference type="EMBL" id="CAJMWS010000328">
    <property type="protein sequence ID" value="CAE6432143.1"/>
    <property type="molecule type" value="Genomic_DNA"/>
</dbReference>
<evidence type="ECO:0000256" key="1">
    <source>
        <dbReference type="SAM" id="MobiDB-lite"/>
    </source>
</evidence>
<feature type="compositionally biased region" description="Polar residues" evidence="1">
    <location>
        <begin position="57"/>
        <end position="68"/>
    </location>
</feature>
<feature type="region of interest" description="Disordered" evidence="1">
    <location>
        <begin position="278"/>
        <end position="299"/>
    </location>
</feature>
<name>A0A8H3AR64_9AGAM</name>
<evidence type="ECO:0000313" key="3">
    <source>
        <dbReference type="Proteomes" id="UP000663846"/>
    </source>
</evidence>
<dbReference type="Proteomes" id="UP000663846">
    <property type="component" value="Unassembled WGS sequence"/>
</dbReference>
<evidence type="ECO:0000313" key="2">
    <source>
        <dbReference type="EMBL" id="CAE6432143.1"/>
    </source>
</evidence>
<dbReference type="AlphaFoldDB" id="A0A8H3AR64"/>
<feature type="region of interest" description="Disordered" evidence="1">
    <location>
        <begin position="34"/>
        <end position="72"/>
    </location>
</feature>
<feature type="non-terminal residue" evidence="2">
    <location>
        <position position="1"/>
    </location>
</feature>
<feature type="compositionally biased region" description="Low complexity" evidence="1">
    <location>
        <begin position="278"/>
        <end position="292"/>
    </location>
</feature>
<organism evidence="2 3">
    <name type="scientific">Rhizoctonia solani</name>
    <dbReference type="NCBI Taxonomy" id="456999"/>
    <lineage>
        <taxon>Eukaryota</taxon>
        <taxon>Fungi</taxon>
        <taxon>Dikarya</taxon>
        <taxon>Basidiomycota</taxon>
        <taxon>Agaricomycotina</taxon>
        <taxon>Agaricomycetes</taxon>
        <taxon>Cantharellales</taxon>
        <taxon>Ceratobasidiaceae</taxon>
        <taxon>Rhizoctonia</taxon>
    </lineage>
</organism>
<sequence length="349" mass="38368">PGAYPPDAHALGSNKQQVNTTICIPRHVKYSRTESNGAIPIKPQFDDHESDSKKGESISSISLYTNPPSRKLDRARASTNSITYHTGTSAVSIPATSSKYHSHTKHQPARKYAKARTLKIPGKPSRPILPPTENQLAVRRANERAAIENPPCPSSTLDDYVSSETNSFYIPPKAPLSSSVFAYMPSFDTDINNTEDKPGAYHTYFNESNLRHMVNYKRKLQTERARRLDKNKTSMSDWLVTIAAGDNSLVAEHVAAKAGPVLRASPILSPMWTPVSPAYSTSSSDSSGPTTPIDNFSLPPPVLEEIRATERSSDLRQRARCSYFRDGYDVVVAPVIPEELLTDEIGVAC</sequence>
<proteinExistence type="predicted"/>
<accession>A0A8H3AR64</accession>
<reference evidence="2" key="1">
    <citation type="submission" date="2021-01" db="EMBL/GenBank/DDBJ databases">
        <authorList>
            <person name="Kaushik A."/>
        </authorList>
    </citation>
    <scope>NUCLEOTIDE SEQUENCE</scope>
    <source>
        <strain evidence="2">AG1-1C</strain>
    </source>
</reference>
<protein>
    <submittedName>
        <fullName evidence="2">Uncharacterized protein</fullName>
    </submittedName>
</protein>
<gene>
    <name evidence="2" type="ORF">RDB_LOCUS112109</name>
</gene>
<feature type="compositionally biased region" description="Basic and acidic residues" evidence="1">
    <location>
        <begin position="44"/>
        <end position="56"/>
    </location>
</feature>